<dbReference type="OrthoDB" id="8062037at2759"/>
<reference evidence="16" key="1">
    <citation type="submission" date="2020-01" db="EMBL/GenBank/DDBJ databases">
        <title>Genome sequence of Kobresia littledalei, the first chromosome-level genome in the family Cyperaceae.</title>
        <authorList>
            <person name="Qu G."/>
        </authorList>
    </citation>
    <scope>NUCLEOTIDE SEQUENCE</scope>
    <source>
        <strain evidence="16">C.B.Clarke</strain>
        <tissue evidence="16">Leaf</tissue>
    </source>
</reference>
<evidence type="ECO:0000256" key="12">
    <source>
        <dbReference type="PROSITE-ProRule" id="PRU00175"/>
    </source>
</evidence>
<evidence type="ECO:0000256" key="4">
    <source>
        <dbReference type="ARBA" id="ARBA00022679"/>
    </source>
</evidence>
<evidence type="ECO:0000256" key="2">
    <source>
        <dbReference type="ARBA" id="ARBA00004141"/>
    </source>
</evidence>
<comment type="caution">
    <text evidence="16">The sequence shown here is derived from an EMBL/GenBank/DDBJ whole genome shotgun (WGS) entry which is preliminary data.</text>
</comment>
<feature type="transmembrane region" description="Helical" evidence="14">
    <location>
        <begin position="154"/>
        <end position="172"/>
    </location>
</feature>
<dbReference type="AlphaFoldDB" id="A0A833QMC7"/>
<sequence length="329" mass="37139">MSSPADPTPLLSPSGRFPSRRLPSLTLRGAVRFLQRNTTSRRTLSDPSMLVREAAAEQLDERQGDWAYSKPVVILDTLWNLVFVVGAVGVFAMSWHEKPGVPLRLWIAGYALQCILHVVCVVVEYQRRIARRRGLQFWDGDSEQNSMVKHLESANTMFSFIWWIVGFYWVSVGGEDLIRSAPQLYWLCIVFLAFDVFFVVFCVALACFIGIAVCCCLPCIIALLYAVVDQQEGASEEDISQLPKYKFRSSGTSMTEVGTDQPLVHTLSEEDAECCICLSQYDDGVELRELPCGHHFHCSCIDKWLHINAICPLCKYNILKPTFPAREDV</sequence>
<evidence type="ECO:0000256" key="10">
    <source>
        <dbReference type="ARBA" id="ARBA00022989"/>
    </source>
</evidence>
<comment type="subcellular location">
    <subcellularLocation>
        <location evidence="2">Membrane</location>
        <topology evidence="2">Multi-pass membrane protein</topology>
    </subcellularLocation>
</comment>
<evidence type="ECO:0000256" key="13">
    <source>
        <dbReference type="SAM" id="MobiDB-lite"/>
    </source>
</evidence>
<keyword evidence="17" id="KW-1185">Reference proteome</keyword>
<comment type="catalytic activity">
    <reaction evidence="1">
        <text>S-ubiquitinyl-[E2 ubiquitin-conjugating enzyme]-L-cysteine + [acceptor protein]-L-lysine = [E2 ubiquitin-conjugating enzyme]-L-cysteine + N(6)-ubiquitinyl-[acceptor protein]-L-lysine.</text>
        <dbReference type="EC" id="2.3.2.27"/>
    </reaction>
</comment>
<dbReference type="Pfam" id="PF13639">
    <property type="entry name" value="zf-RING_2"/>
    <property type="match status" value="1"/>
</dbReference>
<dbReference type="SUPFAM" id="SSF57850">
    <property type="entry name" value="RING/U-box"/>
    <property type="match status" value="1"/>
</dbReference>
<keyword evidence="5 14" id="KW-0812">Transmembrane</keyword>
<dbReference type="GO" id="GO:0008270">
    <property type="term" value="F:zinc ion binding"/>
    <property type="evidence" value="ECO:0007669"/>
    <property type="project" value="UniProtKB-KW"/>
</dbReference>
<keyword evidence="4" id="KW-0808">Transferase</keyword>
<evidence type="ECO:0000256" key="3">
    <source>
        <dbReference type="ARBA" id="ARBA00012483"/>
    </source>
</evidence>
<feature type="region of interest" description="Disordered" evidence="13">
    <location>
        <begin position="1"/>
        <end position="20"/>
    </location>
</feature>
<evidence type="ECO:0000256" key="14">
    <source>
        <dbReference type="SAM" id="Phobius"/>
    </source>
</evidence>
<evidence type="ECO:0000313" key="17">
    <source>
        <dbReference type="Proteomes" id="UP000623129"/>
    </source>
</evidence>
<dbReference type="GO" id="GO:0016567">
    <property type="term" value="P:protein ubiquitination"/>
    <property type="evidence" value="ECO:0007669"/>
    <property type="project" value="TreeGrafter"/>
</dbReference>
<dbReference type="GO" id="GO:0000325">
    <property type="term" value="C:plant-type vacuole"/>
    <property type="evidence" value="ECO:0007669"/>
    <property type="project" value="TreeGrafter"/>
</dbReference>
<keyword evidence="8" id="KW-0833">Ubl conjugation pathway</keyword>
<feature type="domain" description="RING-type" evidence="15">
    <location>
        <begin position="274"/>
        <end position="315"/>
    </location>
</feature>
<accession>A0A833QMC7</accession>
<dbReference type="GO" id="GO:0006511">
    <property type="term" value="P:ubiquitin-dependent protein catabolic process"/>
    <property type="evidence" value="ECO:0007669"/>
    <property type="project" value="TreeGrafter"/>
</dbReference>
<dbReference type="EC" id="2.3.2.27" evidence="3"/>
<evidence type="ECO:0000313" key="16">
    <source>
        <dbReference type="EMBL" id="KAF3329540.1"/>
    </source>
</evidence>
<keyword evidence="11 14" id="KW-0472">Membrane</keyword>
<dbReference type="InterPro" id="IPR001841">
    <property type="entry name" value="Znf_RING"/>
</dbReference>
<dbReference type="InterPro" id="IPR013083">
    <property type="entry name" value="Znf_RING/FYVE/PHD"/>
</dbReference>
<dbReference type="PANTHER" id="PTHR45977:SF28">
    <property type="entry name" value="OS02G0674700 PROTEIN"/>
    <property type="match status" value="1"/>
</dbReference>
<feature type="transmembrane region" description="Helical" evidence="14">
    <location>
        <begin position="72"/>
        <end position="93"/>
    </location>
</feature>
<dbReference type="EMBL" id="SWLB01000014">
    <property type="protein sequence ID" value="KAF3329540.1"/>
    <property type="molecule type" value="Genomic_DNA"/>
</dbReference>
<name>A0A833QMC7_9POAL</name>
<evidence type="ECO:0000256" key="5">
    <source>
        <dbReference type="ARBA" id="ARBA00022692"/>
    </source>
</evidence>
<protein>
    <recommendedName>
        <fullName evidence="3">RING-type E3 ubiquitin transferase</fullName>
        <ecNumber evidence="3">2.3.2.27</ecNumber>
    </recommendedName>
</protein>
<evidence type="ECO:0000256" key="9">
    <source>
        <dbReference type="ARBA" id="ARBA00022833"/>
    </source>
</evidence>
<evidence type="ECO:0000259" key="15">
    <source>
        <dbReference type="PROSITE" id="PS50089"/>
    </source>
</evidence>
<dbReference type="GO" id="GO:0016020">
    <property type="term" value="C:membrane"/>
    <property type="evidence" value="ECO:0007669"/>
    <property type="project" value="UniProtKB-SubCell"/>
</dbReference>
<dbReference type="GO" id="GO:0061630">
    <property type="term" value="F:ubiquitin protein ligase activity"/>
    <property type="evidence" value="ECO:0007669"/>
    <property type="project" value="UniProtKB-EC"/>
</dbReference>
<keyword evidence="10 14" id="KW-1133">Transmembrane helix</keyword>
<evidence type="ECO:0000256" key="1">
    <source>
        <dbReference type="ARBA" id="ARBA00000900"/>
    </source>
</evidence>
<organism evidence="16 17">
    <name type="scientific">Carex littledalei</name>
    <dbReference type="NCBI Taxonomy" id="544730"/>
    <lineage>
        <taxon>Eukaryota</taxon>
        <taxon>Viridiplantae</taxon>
        <taxon>Streptophyta</taxon>
        <taxon>Embryophyta</taxon>
        <taxon>Tracheophyta</taxon>
        <taxon>Spermatophyta</taxon>
        <taxon>Magnoliopsida</taxon>
        <taxon>Liliopsida</taxon>
        <taxon>Poales</taxon>
        <taxon>Cyperaceae</taxon>
        <taxon>Cyperoideae</taxon>
        <taxon>Cariceae</taxon>
        <taxon>Carex</taxon>
        <taxon>Carex subgen. Euthyceras</taxon>
    </lineage>
</organism>
<evidence type="ECO:0000256" key="11">
    <source>
        <dbReference type="ARBA" id="ARBA00023136"/>
    </source>
</evidence>
<gene>
    <name evidence="16" type="ORF">FCM35_KLT04871</name>
</gene>
<keyword evidence="7 12" id="KW-0863">Zinc-finger</keyword>
<keyword evidence="6" id="KW-0479">Metal-binding</keyword>
<feature type="transmembrane region" description="Helical" evidence="14">
    <location>
        <begin position="208"/>
        <end position="228"/>
    </location>
</feature>
<evidence type="ECO:0000256" key="8">
    <source>
        <dbReference type="ARBA" id="ARBA00022786"/>
    </source>
</evidence>
<evidence type="ECO:0000256" key="7">
    <source>
        <dbReference type="ARBA" id="ARBA00022771"/>
    </source>
</evidence>
<dbReference type="Proteomes" id="UP000623129">
    <property type="component" value="Unassembled WGS sequence"/>
</dbReference>
<feature type="transmembrane region" description="Helical" evidence="14">
    <location>
        <begin position="105"/>
        <end position="125"/>
    </location>
</feature>
<dbReference type="SMART" id="SM00184">
    <property type="entry name" value="RING"/>
    <property type="match status" value="1"/>
</dbReference>
<keyword evidence="9" id="KW-0862">Zinc</keyword>
<feature type="transmembrane region" description="Helical" evidence="14">
    <location>
        <begin position="184"/>
        <end position="203"/>
    </location>
</feature>
<dbReference type="Gene3D" id="3.30.40.10">
    <property type="entry name" value="Zinc/RING finger domain, C3HC4 (zinc finger)"/>
    <property type="match status" value="1"/>
</dbReference>
<dbReference type="PANTHER" id="PTHR45977">
    <property type="entry name" value="TARGET OF ERK KINASE MPK-1"/>
    <property type="match status" value="1"/>
</dbReference>
<dbReference type="PROSITE" id="PS50089">
    <property type="entry name" value="ZF_RING_2"/>
    <property type="match status" value="1"/>
</dbReference>
<evidence type="ECO:0000256" key="6">
    <source>
        <dbReference type="ARBA" id="ARBA00022723"/>
    </source>
</evidence>
<proteinExistence type="predicted"/>